<comment type="caution">
    <text evidence="1">The sequence shown here is derived from an EMBL/GenBank/DDBJ whole genome shotgun (WGS) entry which is preliminary data.</text>
</comment>
<evidence type="ECO:0008006" key="3">
    <source>
        <dbReference type="Google" id="ProtNLM"/>
    </source>
</evidence>
<dbReference type="Proteomes" id="UP000295122">
    <property type="component" value="Unassembled WGS sequence"/>
</dbReference>
<evidence type="ECO:0000313" key="2">
    <source>
        <dbReference type="Proteomes" id="UP000295122"/>
    </source>
</evidence>
<keyword evidence="2" id="KW-1185">Reference proteome</keyword>
<evidence type="ECO:0000313" key="1">
    <source>
        <dbReference type="EMBL" id="TDR94599.1"/>
    </source>
</evidence>
<organism evidence="1 2">
    <name type="scientific">Enterovirga rhinocerotis</name>
    <dbReference type="NCBI Taxonomy" id="1339210"/>
    <lineage>
        <taxon>Bacteria</taxon>
        <taxon>Pseudomonadati</taxon>
        <taxon>Pseudomonadota</taxon>
        <taxon>Alphaproteobacteria</taxon>
        <taxon>Hyphomicrobiales</taxon>
        <taxon>Methylobacteriaceae</taxon>
        <taxon>Enterovirga</taxon>
    </lineage>
</organism>
<gene>
    <name evidence="1" type="ORF">EV668_1887</name>
</gene>
<dbReference type="AlphaFoldDB" id="A0A4V3DYZ8"/>
<accession>A0A4V3DYZ8</accession>
<reference evidence="1 2" key="1">
    <citation type="submission" date="2019-03" db="EMBL/GenBank/DDBJ databases">
        <title>Genomic Encyclopedia of Type Strains, Phase IV (KMG-IV): sequencing the most valuable type-strain genomes for metagenomic binning, comparative biology and taxonomic classification.</title>
        <authorList>
            <person name="Goeker M."/>
        </authorList>
    </citation>
    <scope>NUCLEOTIDE SEQUENCE [LARGE SCALE GENOMIC DNA]</scope>
    <source>
        <strain evidence="1 2">DSM 25903</strain>
    </source>
</reference>
<dbReference type="RefSeq" id="WP_166652395.1">
    <property type="nucleotide sequence ID" value="NZ_SNZR01000011.1"/>
</dbReference>
<protein>
    <recommendedName>
        <fullName evidence="3">YdaS antitoxin of YdaST toxin-antitoxin system</fullName>
    </recommendedName>
</protein>
<sequence>MTADGLRAAAIEIWGERGWTSSLSAALGVERTQVWRYLNGRTPVPGPVRAAVTCWLACYRRDGTRPPPQTEEGD</sequence>
<dbReference type="EMBL" id="SNZR01000011">
    <property type="protein sequence ID" value="TDR94599.1"/>
    <property type="molecule type" value="Genomic_DNA"/>
</dbReference>
<name>A0A4V3DYZ8_9HYPH</name>
<proteinExistence type="predicted"/>